<dbReference type="Proteomes" id="UP000626148">
    <property type="component" value="Unassembled WGS sequence"/>
</dbReference>
<protein>
    <submittedName>
        <fullName evidence="1">Uncharacterized protein</fullName>
    </submittedName>
</protein>
<proteinExistence type="predicted"/>
<comment type="caution">
    <text evidence="1">The sequence shown here is derived from an EMBL/GenBank/DDBJ whole genome shotgun (WGS) entry which is preliminary data.</text>
</comment>
<accession>A0A918K5K9</accession>
<sequence>MDWAREEQLLAERAQSLIEEGVQLQSMESLEQLEHWDDSVNTFLERLNNDLNTGRFASRRLKRRLDQLIHLYTQVLSAIAELEADKAAHTAELKEARWAING</sequence>
<evidence type="ECO:0000313" key="1">
    <source>
        <dbReference type="EMBL" id="GGX50648.1"/>
    </source>
</evidence>
<organism evidence="1 2">
    <name type="scientific">Saccharospirillum salsuginis</name>
    <dbReference type="NCBI Taxonomy" id="418750"/>
    <lineage>
        <taxon>Bacteria</taxon>
        <taxon>Pseudomonadati</taxon>
        <taxon>Pseudomonadota</taxon>
        <taxon>Gammaproteobacteria</taxon>
        <taxon>Oceanospirillales</taxon>
        <taxon>Saccharospirillaceae</taxon>
        <taxon>Saccharospirillum</taxon>
    </lineage>
</organism>
<reference evidence="1" key="1">
    <citation type="journal article" date="2014" name="Int. J. Syst. Evol. Microbiol.">
        <title>Complete genome sequence of Corynebacterium casei LMG S-19264T (=DSM 44701T), isolated from a smear-ripened cheese.</title>
        <authorList>
            <consortium name="US DOE Joint Genome Institute (JGI-PGF)"/>
            <person name="Walter F."/>
            <person name="Albersmeier A."/>
            <person name="Kalinowski J."/>
            <person name="Ruckert C."/>
        </authorList>
    </citation>
    <scope>NUCLEOTIDE SEQUENCE</scope>
    <source>
        <strain evidence="1">KCTC 22169</strain>
    </source>
</reference>
<evidence type="ECO:0000313" key="2">
    <source>
        <dbReference type="Proteomes" id="UP000626148"/>
    </source>
</evidence>
<keyword evidence="2" id="KW-1185">Reference proteome</keyword>
<name>A0A918K5K9_9GAMM</name>
<dbReference type="RefSeq" id="WP_189608151.1">
    <property type="nucleotide sequence ID" value="NZ_BMXR01000004.1"/>
</dbReference>
<gene>
    <name evidence="1" type="ORF">GCM10007392_17270</name>
</gene>
<reference evidence="1" key="2">
    <citation type="submission" date="2020-09" db="EMBL/GenBank/DDBJ databases">
        <authorList>
            <person name="Sun Q."/>
            <person name="Kim S."/>
        </authorList>
    </citation>
    <scope>NUCLEOTIDE SEQUENCE</scope>
    <source>
        <strain evidence="1">KCTC 22169</strain>
    </source>
</reference>
<dbReference type="AlphaFoldDB" id="A0A918K5K9"/>
<dbReference type="EMBL" id="BMXR01000004">
    <property type="protein sequence ID" value="GGX50648.1"/>
    <property type="molecule type" value="Genomic_DNA"/>
</dbReference>